<protein>
    <submittedName>
        <fullName evidence="1">GGDEF domain-containing protein</fullName>
    </submittedName>
</protein>
<dbReference type="Proteomes" id="UP000276634">
    <property type="component" value="Unassembled WGS sequence"/>
</dbReference>
<evidence type="ECO:0000313" key="2">
    <source>
        <dbReference type="Proteomes" id="UP000276634"/>
    </source>
</evidence>
<dbReference type="RefSeq" id="WP_123399842.1">
    <property type="nucleotide sequence ID" value="NZ_RJVI01000001.1"/>
</dbReference>
<organism evidence="1 2">
    <name type="scientific">Inmirania thermothiophila</name>
    <dbReference type="NCBI Taxonomy" id="1750597"/>
    <lineage>
        <taxon>Bacteria</taxon>
        <taxon>Pseudomonadati</taxon>
        <taxon>Pseudomonadota</taxon>
        <taxon>Gammaproteobacteria</taxon>
        <taxon>Chromatiales</taxon>
        <taxon>Ectothiorhodospiraceae</taxon>
        <taxon>Inmirania</taxon>
    </lineage>
</organism>
<name>A0A3N1Y6V3_9GAMM</name>
<gene>
    <name evidence="1" type="ORF">EDC57_0457</name>
</gene>
<dbReference type="EMBL" id="RJVI01000001">
    <property type="protein sequence ID" value="ROR34559.1"/>
    <property type="molecule type" value="Genomic_DNA"/>
</dbReference>
<dbReference type="AlphaFoldDB" id="A0A3N1Y6V3"/>
<sequence length="416" mass="44597">MAMASRDPPPGRNELRGLVSEQELRALLGQEPTPGPGPVLVLHPDEGERDLLGRLLHGHGIPAVTTGDPEDALELLGIGGHRALVAAQEGLPEGMARFMERLRGTAPGLPLYLLRDPAPLPAPAGWTVIERPLTEETAEALLSALGAAPAAPAEAEADPRADRRALDAVVHLLAARADGADLAAALRDWAQTEAGVHGLVEVRETPHEARYRVRGAGVAERRRMLLLLLQGIEEAGGEDPGRREAVGPFAILPVDEGGGGYCALWHEDPDEGRALGRRLRPLLQHLRRLRPSPAATEAARRRFVSLLDARIRAVGRHGGRLALLLIEDEDAETLAAELRRVLRGGDWVEAIGERVHVILEQPDEAVFRALGRRLRGVADLDRLRVAALAWRPGEGDAETVLARAERALAEGGAEGP</sequence>
<comment type="caution">
    <text evidence="1">The sequence shown here is derived from an EMBL/GenBank/DDBJ whole genome shotgun (WGS) entry which is preliminary data.</text>
</comment>
<proteinExistence type="predicted"/>
<accession>A0A3N1Y6V3</accession>
<evidence type="ECO:0000313" key="1">
    <source>
        <dbReference type="EMBL" id="ROR34559.1"/>
    </source>
</evidence>
<keyword evidence="2" id="KW-1185">Reference proteome</keyword>
<reference evidence="1 2" key="1">
    <citation type="submission" date="2018-11" db="EMBL/GenBank/DDBJ databases">
        <title>Genomic Encyclopedia of Type Strains, Phase IV (KMG-IV): sequencing the most valuable type-strain genomes for metagenomic binning, comparative biology and taxonomic classification.</title>
        <authorList>
            <person name="Goeker M."/>
        </authorList>
    </citation>
    <scope>NUCLEOTIDE SEQUENCE [LARGE SCALE GENOMIC DNA]</scope>
    <source>
        <strain evidence="1 2">DSM 100275</strain>
    </source>
</reference>